<keyword evidence="3" id="KW-1185">Reference proteome</keyword>
<dbReference type="SUPFAM" id="SSF81901">
    <property type="entry name" value="HCP-like"/>
    <property type="match status" value="1"/>
</dbReference>
<dbReference type="SMART" id="SM00671">
    <property type="entry name" value="SEL1"/>
    <property type="match status" value="4"/>
</dbReference>
<dbReference type="GO" id="GO:0005789">
    <property type="term" value="C:endoplasmic reticulum membrane"/>
    <property type="evidence" value="ECO:0007669"/>
    <property type="project" value="TreeGrafter"/>
</dbReference>
<dbReference type="PANTHER" id="PTHR11102">
    <property type="entry name" value="SEL-1-LIKE PROTEIN"/>
    <property type="match status" value="1"/>
</dbReference>
<dbReference type="OrthoDB" id="2402420at2759"/>
<dbReference type="Gene3D" id="1.25.40.10">
    <property type="entry name" value="Tetratricopeptide repeat domain"/>
    <property type="match status" value="1"/>
</dbReference>
<gene>
    <name evidence="2" type="ORF">FWILDA_LOCUS12306</name>
</gene>
<evidence type="ECO:0000256" key="1">
    <source>
        <dbReference type="ARBA" id="ARBA00038101"/>
    </source>
</evidence>
<sequence>NNSELFLSKLIQEFNLDSINILHILHQAEKLFLKVLDVEDSIDILIDKLIVLLIKTHDEGNDFNETKHFINQCIFHSNKNSNDIFEWLKENQVEPKHVFLLGFFYFNNINFEKNEYEAFQLFLYASTNDYSIAQVYLAKCYENGCGIEINYDLAFHWIQKAVRNKNIFGKLNLGIYYEKSIGTEKDLNIAFYLYQEVANNKNLSGLFNLGRCYELESKKYLEITFHWYQKAAENGYIKAQNNLAALFEKASGKNDIDIQSIFKSYENGQLINDIDKVNYWYHKIANNSNKEALYNLGNNHTKIYRLVHFVFPNSDVEEKFDKNLTVQGMKRFLRMPNFLCFSFRKRTKSQPN</sequence>
<dbReference type="InterPro" id="IPR011990">
    <property type="entry name" value="TPR-like_helical_dom_sf"/>
</dbReference>
<evidence type="ECO:0000313" key="2">
    <source>
        <dbReference type="EMBL" id="CAI2185895.1"/>
    </source>
</evidence>
<accession>A0A9W4X0E2</accession>
<dbReference type="InterPro" id="IPR006597">
    <property type="entry name" value="Sel1-like"/>
</dbReference>
<evidence type="ECO:0000313" key="3">
    <source>
        <dbReference type="Proteomes" id="UP001153678"/>
    </source>
</evidence>
<protein>
    <submittedName>
        <fullName evidence="2">15504_t:CDS:1</fullName>
    </submittedName>
</protein>
<feature type="non-terminal residue" evidence="2">
    <location>
        <position position="1"/>
    </location>
</feature>
<dbReference type="Proteomes" id="UP001153678">
    <property type="component" value="Unassembled WGS sequence"/>
</dbReference>
<comment type="caution">
    <text evidence="2">The sequence shown here is derived from an EMBL/GenBank/DDBJ whole genome shotgun (WGS) entry which is preliminary data.</text>
</comment>
<dbReference type="Pfam" id="PF08238">
    <property type="entry name" value="Sel1"/>
    <property type="match status" value="5"/>
</dbReference>
<name>A0A9W4X0E2_9GLOM</name>
<reference evidence="2" key="1">
    <citation type="submission" date="2022-08" db="EMBL/GenBank/DDBJ databases">
        <authorList>
            <person name="Kallberg Y."/>
            <person name="Tangrot J."/>
            <person name="Rosling A."/>
        </authorList>
    </citation>
    <scope>NUCLEOTIDE SEQUENCE</scope>
    <source>
        <strain evidence="2">Wild A</strain>
    </source>
</reference>
<comment type="similarity">
    <text evidence="1">Belongs to the sel-1 family.</text>
</comment>
<dbReference type="InterPro" id="IPR050767">
    <property type="entry name" value="Sel1_AlgK"/>
</dbReference>
<dbReference type="PANTHER" id="PTHR11102:SF147">
    <property type="entry name" value="SEL1L ADAPTOR SUBUNIT OF ERAD E3 UBIQUITIN LIGASE"/>
    <property type="match status" value="1"/>
</dbReference>
<organism evidence="2 3">
    <name type="scientific">Funneliformis geosporum</name>
    <dbReference type="NCBI Taxonomy" id="1117311"/>
    <lineage>
        <taxon>Eukaryota</taxon>
        <taxon>Fungi</taxon>
        <taxon>Fungi incertae sedis</taxon>
        <taxon>Mucoromycota</taxon>
        <taxon>Glomeromycotina</taxon>
        <taxon>Glomeromycetes</taxon>
        <taxon>Glomerales</taxon>
        <taxon>Glomeraceae</taxon>
        <taxon>Funneliformis</taxon>
    </lineage>
</organism>
<dbReference type="AlphaFoldDB" id="A0A9W4X0E2"/>
<proteinExistence type="inferred from homology"/>
<dbReference type="GO" id="GO:0036503">
    <property type="term" value="P:ERAD pathway"/>
    <property type="evidence" value="ECO:0007669"/>
    <property type="project" value="TreeGrafter"/>
</dbReference>
<dbReference type="EMBL" id="CAMKVN010003909">
    <property type="protein sequence ID" value="CAI2185895.1"/>
    <property type="molecule type" value="Genomic_DNA"/>
</dbReference>